<organism evidence="2 3">
    <name type="scientific">Ophiophagus hannah</name>
    <name type="common">King cobra</name>
    <name type="synonym">Naja hannah</name>
    <dbReference type="NCBI Taxonomy" id="8665"/>
    <lineage>
        <taxon>Eukaryota</taxon>
        <taxon>Metazoa</taxon>
        <taxon>Chordata</taxon>
        <taxon>Craniata</taxon>
        <taxon>Vertebrata</taxon>
        <taxon>Euteleostomi</taxon>
        <taxon>Lepidosauria</taxon>
        <taxon>Squamata</taxon>
        <taxon>Bifurcata</taxon>
        <taxon>Unidentata</taxon>
        <taxon>Episquamata</taxon>
        <taxon>Toxicofera</taxon>
        <taxon>Serpentes</taxon>
        <taxon>Colubroidea</taxon>
        <taxon>Elapidae</taxon>
        <taxon>Elapinae</taxon>
        <taxon>Ophiophagus</taxon>
    </lineage>
</organism>
<gene>
    <name evidence="2" type="primary">nefl</name>
    <name evidence="2" type="ORF">L345_06664</name>
</gene>
<proteinExistence type="predicted"/>
<comment type="caution">
    <text evidence="2">The sequence shown here is derived from an EMBL/GenBank/DDBJ whole genome shotgun (WGS) entry which is preliminary data.</text>
</comment>
<evidence type="ECO:0000256" key="1">
    <source>
        <dbReference type="SAM" id="MobiDB-lite"/>
    </source>
</evidence>
<dbReference type="EMBL" id="AZIM01001258">
    <property type="protein sequence ID" value="ETE67549.1"/>
    <property type="molecule type" value="Genomic_DNA"/>
</dbReference>
<feature type="region of interest" description="Disordered" evidence="1">
    <location>
        <begin position="74"/>
        <end position="151"/>
    </location>
</feature>
<accession>V8NZ80</accession>
<name>V8NZ80_OPHHA</name>
<keyword evidence="3" id="KW-1185">Reference proteome</keyword>
<feature type="compositionally biased region" description="Basic and acidic residues" evidence="1">
    <location>
        <begin position="74"/>
        <end position="122"/>
    </location>
</feature>
<dbReference type="AlphaFoldDB" id="V8NZ80"/>
<feature type="compositionally biased region" description="Basic and acidic residues" evidence="1">
    <location>
        <begin position="129"/>
        <end position="151"/>
    </location>
</feature>
<feature type="non-terminal residue" evidence="2">
    <location>
        <position position="1"/>
    </location>
</feature>
<evidence type="ECO:0000313" key="3">
    <source>
        <dbReference type="Proteomes" id="UP000018936"/>
    </source>
</evidence>
<dbReference type="OrthoDB" id="6747990at2759"/>
<protein>
    <submittedName>
        <fullName evidence="2">Neurofilament light polypeptide</fullName>
    </submittedName>
</protein>
<evidence type="ECO:0000313" key="2">
    <source>
        <dbReference type="EMBL" id="ETE67549.1"/>
    </source>
</evidence>
<dbReference type="Proteomes" id="UP000018936">
    <property type="component" value="Unassembled WGS sequence"/>
</dbReference>
<sequence>MDVEPSWLQDVFFPGSLHLQVVPAVLGTLGAVPKDLGKHLRTIGVDKITIGQLQKATLLGSAHIIRRYITHEGRREEEGKEGKVGRQNEVRGEGRKERRKEGEKGGRKRREGEDRRKGEKEGRKRKGQGRKEGKGRERRREGGRKRPDPEEEIKYFGHLMRIKDSLEKSLMLGKTENNRRRGRQRMRWMDGVTEAVGVSLNGLQKMEEDKEGWRNIVHGVTMVQYCRLLLLPAGCLQLGSSNLTRLSLPSFQGG</sequence>
<reference evidence="2 3" key="1">
    <citation type="journal article" date="2013" name="Proc. Natl. Acad. Sci. U.S.A.">
        <title>The king cobra genome reveals dynamic gene evolution and adaptation in the snake venom system.</title>
        <authorList>
            <person name="Vonk F.J."/>
            <person name="Casewell N.R."/>
            <person name="Henkel C.V."/>
            <person name="Heimberg A.M."/>
            <person name="Jansen H.J."/>
            <person name="McCleary R.J."/>
            <person name="Kerkkamp H.M."/>
            <person name="Vos R.A."/>
            <person name="Guerreiro I."/>
            <person name="Calvete J.J."/>
            <person name="Wuster W."/>
            <person name="Woods A.E."/>
            <person name="Logan J.M."/>
            <person name="Harrison R.A."/>
            <person name="Castoe T.A."/>
            <person name="de Koning A.P."/>
            <person name="Pollock D.D."/>
            <person name="Yandell M."/>
            <person name="Calderon D."/>
            <person name="Renjifo C."/>
            <person name="Currier R.B."/>
            <person name="Salgado D."/>
            <person name="Pla D."/>
            <person name="Sanz L."/>
            <person name="Hyder A.S."/>
            <person name="Ribeiro J.M."/>
            <person name="Arntzen J.W."/>
            <person name="van den Thillart G.E."/>
            <person name="Boetzer M."/>
            <person name="Pirovano W."/>
            <person name="Dirks R.P."/>
            <person name="Spaink H.P."/>
            <person name="Duboule D."/>
            <person name="McGlinn E."/>
            <person name="Kini R.M."/>
            <person name="Richardson M.K."/>
        </authorList>
    </citation>
    <scope>NUCLEOTIDE SEQUENCE</scope>
    <source>
        <tissue evidence="2">Blood</tissue>
    </source>
</reference>